<keyword evidence="2" id="KW-1185">Reference proteome</keyword>
<dbReference type="Proteomes" id="UP000728185">
    <property type="component" value="Unassembled WGS sequence"/>
</dbReference>
<evidence type="ECO:0000313" key="2">
    <source>
        <dbReference type="Proteomes" id="UP000728185"/>
    </source>
</evidence>
<comment type="caution">
    <text evidence="1">The sequence shown here is derived from an EMBL/GenBank/DDBJ whole genome shotgun (WGS) entry which is preliminary data.</text>
</comment>
<keyword evidence="1" id="KW-0436">Ligase</keyword>
<name>A0A8E0VN41_9TREM</name>
<gene>
    <name evidence="1" type="ORF">FBUS_10761</name>
</gene>
<dbReference type="OrthoDB" id="8068875at2759"/>
<proteinExistence type="predicted"/>
<organism evidence="1 2">
    <name type="scientific">Fasciolopsis buskii</name>
    <dbReference type="NCBI Taxonomy" id="27845"/>
    <lineage>
        <taxon>Eukaryota</taxon>
        <taxon>Metazoa</taxon>
        <taxon>Spiralia</taxon>
        <taxon>Lophotrochozoa</taxon>
        <taxon>Platyhelminthes</taxon>
        <taxon>Trematoda</taxon>
        <taxon>Digenea</taxon>
        <taxon>Plagiorchiida</taxon>
        <taxon>Echinostomata</taxon>
        <taxon>Echinostomatoidea</taxon>
        <taxon>Fasciolidae</taxon>
        <taxon>Fasciolopsis</taxon>
    </lineage>
</organism>
<accession>A0A8E0VN41</accession>
<reference evidence="1" key="1">
    <citation type="submission" date="2019-05" db="EMBL/GenBank/DDBJ databases">
        <title>Annotation for the trematode Fasciolopsis buski.</title>
        <authorList>
            <person name="Choi Y.-J."/>
        </authorList>
    </citation>
    <scope>NUCLEOTIDE SEQUENCE</scope>
    <source>
        <strain evidence="1">HT</strain>
        <tissue evidence="1">Whole worm</tissue>
    </source>
</reference>
<dbReference type="AlphaFoldDB" id="A0A8E0VN41"/>
<evidence type="ECO:0000313" key="1">
    <source>
        <dbReference type="EMBL" id="KAA0198477.1"/>
    </source>
</evidence>
<dbReference type="EMBL" id="LUCM01001716">
    <property type="protein sequence ID" value="KAA0198477.1"/>
    <property type="molecule type" value="Genomic_DNA"/>
</dbReference>
<protein>
    <submittedName>
        <fullName evidence="1">Putative ubiquitin-protein ligase</fullName>
    </submittedName>
</protein>
<sequence length="349" mass="39116">MIMTFRTTAISWPDLISAGRDYLLFHILSSGDYPSPTTMADLQIYLPMLFTFVDCLQHRLLCLTDAEICGEDPAHSSKNFVNAGCGFRADELLQVGASLRDLMLGLIDLSHPDQLPKCKAHVLEGRTPGENDKPFQTGTGGTDAPTFREVLDRIESRAEAVAAGTALDSFAVTRQRSGCPPQDLRFQLHCWTTLFRHVQRLVFQIYDWDRRCHRQSLTNSDMDAICLTESTLHTSVMRAPGRLMCAGSSGSSQAFWLKESIATAIDSSIKSWLQHGGDRSTLTLVGVPLGYYSRLNPDRDQAGLPFVLSNREVRQVLILKEIPFVIPFERRVRVCFRLFPHLSLVNNIQ</sequence>
<dbReference type="GO" id="GO:0016874">
    <property type="term" value="F:ligase activity"/>
    <property type="evidence" value="ECO:0007669"/>
    <property type="project" value="UniProtKB-KW"/>
</dbReference>